<dbReference type="PROSITE" id="PS50011">
    <property type="entry name" value="PROTEIN_KINASE_DOM"/>
    <property type="match status" value="1"/>
</dbReference>
<dbReference type="Gene3D" id="1.10.510.10">
    <property type="entry name" value="Transferase(Phosphotransferase) domain 1"/>
    <property type="match status" value="1"/>
</dbReference>
<dbReference type="PANTHER" id="PTHR48013">
    <property type="entry name" value="DUAL SPECIFICITY MITOGEN-ACTIVATED PROTEIN KINASE KINASE 5-RELATED"/>
    <property type="match status" value="1"/>
</dbReference>
<dbReference type="Proteomes" id="UP000199152">
    <property type="component" value="Unassembled WGS sequence"/>
</dbReference>
<comment type="catalytic activity">
    <reaction evidence="7">
        <text>L-seryl-[protein] + ATP = O-phospho-L-seryl-[protein] + ADP + H(+)</text>
        <dbReference type="Rhea" id="RHEA:17989"/>
        <dbReference type="Rhea" id="RHEA-COMP:9863"/>
        <dbReference type="Rhea" id="RHEA-COMP:11604"/>
        <dbReference type="ChEBI" id="CHEBI:15378"/>
        <dbReference type="ChEBI" id="CHEBI:29999"/>
        <dbReference type="ChEBI" id="CHEBI:30616"/>
        <dbReference type="ChEBI" id="CHEBI:83421"/>
        <dbReference type="ChEBI" id="CHEBI:456216"/>
        <dbReference type="EC" id="2.7.12.2"/>
    </reaction>
</comment>
<evidence type="ECO:0000256" key="5">
    <source>
        <dbReference type="ARBA" id="ARBA00038035"/>
    </source>
</evidence>
<accession>A0A1I4A5A9</accession>
<dbReference type="GO" id="GO:0004674">
    <property type="term" value="F:protein serine/threonine kinase activity"/>
    <property type="evidence" value="ECO:0007669"/>
    <property type="project" value="UniProtKB-KW"/>
</dbReference>
<organism evidence="12 13">
    <name type="scientific">Geodermatophilus ruber</name>
    <dbReference type="NCBI Taxonomy" id="504800"/>
    <lineage>
        <taxon>Bacteria</taxon>
        <taxon>Bacillati</taxon>
        <taxon>Actinomycetota</taxon>
        <taxon>Actinomycetes</taxon>
        <taxon>Geodermatophilales</taxon>
        <taxon>Geodermatophilaceae</taxon>
        <taxon>Geodermatophilus</taxon>
    </lineage>
</organism>
<dbReference type="PROSITE" id="PS00108">
    <property type="entry name" value="PROTEIN_KINASE_ST"/>
    <property type="match status" value="1"/>
</dbReference>
<dbReference type="STRING" id="504800.SAMN04488085_10266"/>
<evidence type="ECO:0000256" key="4">
    <source>
        <dbReference type="ARBA" id="ARBA00022840"/>
    </source>
</evidence>
<evidence type="ECO:0000256" key="9">
    <source>
        <dbReference type="ARBA" id="ARBA00051693"/>
    </source>
</evidence>
<feature type="binding site" evidence="10">
    <location>
        <position position="43"/>
    </location>
    <ligand>
        <name>ATP</name>
        <dbReference type="ChEBI" id="CHEBI:30616"/>
    </ligand>
</feature>
<name>A0A1I4A5A9_9ACTN</name>
<dbReference type="SUPFAM" id="SSF56112">
    <property type="entry name" value="Protein kinase-like (PK-like)"/>
    <property type="match status" value="1"/>
</dbReference>
<evidence type="ECO:0000256" key="6">
    <source>
        <dbReference type="ARBA" id="ARBA00038999"/>
    </source>
</evidence>
<keyword evidence="12" id="KW-0723">Serine/threonine-protein kinase</keyword>
<feature type="domain" description="Protein kinase" evidence="11">
    <location>
        <begin position="15"/>
        <end position="267"/>
    </location>
</feature>
<dbReference type="InterPro" id="IPR000719">
    <property type="entry name" value="Prot_kinase_dom"/>
</dbReference>
<dbReference type="InterPro" id="IPR011009">
    <property type="entry name" value="Kinase-like_dom_sf"/>
</dbReference>
<comment type="catalytic activity">
    <reaction evidence="8">
        <text>L-threonyl-[protein] + ATP = O-phospho-L-threonyl-[protein] + ADP + H(+)</text>
        <dbReference type="Rhea" id="RHEA:46608"/>
        <dbReference type="Rhea" id="RHEA-COMP:11060"/>
        <dbReference type="Rhea" id="RHEA-COMP:11605"/>
        <dbReference type="ChEBI" id="CHEBI:15378"/>
        <dbReference type="ChEBI" id="CHEBI:30013"/>
        <dbReference type="ChEBI" id="CHEBI:30616"/>
        <dbReference type="ChEBI" id="CHEBI:61977"/>
        <dbReference type="ChEBI" id="CHEBI:456216"/>
        <dbReference type="EC" id="2.7.12.2"/>
    </reaction>
</comment>
<dbReference type="EMBL" id="FOSW01000002">
    <property type="protein sequence ID" value="SFK51101.1"/>
    <property type="molecule type" value="Genomic_DNA"/>
</dbReference>
<dbReference type="PROSITE" id="PS00107">
    <property type="entry name" value="PROTEIN_KINASE_ATP"/>
    <property type="match status" value="1"/>
</dbReference>
<dbReference type="CDD" id="cd14014">
    <property type="entry name" value="STKc_PknB_like"/>
    <property type="match status" value="1"/>
</dbReference>
<evidence type="ECO:0000256" key="7">
    <source>
        <dbReference type="ARBA" id="ARBA00049014"/>
    </source>
</evidence>
<evidence type="ECO:0000256" key="1">
    <source>
        <dbReference type="ARBA" id="ARBA00022679"/>
    </source>
</evidence>
<dbReference type="EC" id="2.7.12.2" evidence="6"/>
<dbReference type="InterPro" id="IPR008271">
    <property type="entry name" value="Ser/Thr_kinase_AS"/>
</dbReference>
<dbReference type="AlphaFoldDB" id="A0A1I4A5A9"/>
<sequence length="500" mass="54212">MLIGSGDVIQLSRRWALGEQLGKGGFGRVFAATAEDRTSAAVKLVPKEPGASREMLFVDLPGGHDGVRNVVPVLDSGETDSHYAIVMPLAAESLRDRLESVSGPMPLEEALAALTDVATALADLDGRVVHRDLKPENVLLIDGSWCLADFGISRYTEAATATDTHKWSGTAEYLAPERWRSERATAATDVYALGVMAFELMSGELPFPGPDTADFRDQHLHADPPQLAGAPRRLAALVEECLYKAPGARPSPTNLLARLQRAADNGLSPGAAALAGAYQQEVGRRRAEEVAASRALSEQERRRELTEAARRSLRGISSALLEVVNDIAPGVICEQRPDRGWTVQLGRARLGLSDATPHSGGKWGSWPPPAFDVIAHATISVHVPPDRFGYEGRSHSLYFCDAERRDAYGWYETAFMVSPLLPKRGRQDPFALPPGEPAAQALGNGINEFQVAWPFTKLVTGEVEEFIDRWVGWFAAAVDGQVARPSTMPEGRPEGSWRRS</sequence>
<evidence type="ECO:0000256" key="2">
    <source>
        <dbReference type="ARBA" id="ARBA00022741"/>
    </source>
</evidence>
<evidence type="ECO:0000256" key="10">
    <source>
        <dbReference type="PROSITE-ProRule" id="PRU10141"/>
    </source>
</evidence>
<evidence type="ECO:0000256" key="3">
    <source>
        <dbReference type="ARBA" id="ARBA00022777"/>
    </source>
</evidence>
<keyword evidence="4 10" id="KW-0067">ATP-binding</keyword>
<comment type="similarity">
    <text evidence="5">Belongs to the protein kinase superfamily. STE Ser/Thr protein kinase family. MAP kinase kinase subfamily.</text>
</comment>
<keyword evidence="3 12" id="KW-0418">Kinase</keyword>
<dbReference type="Pfam" id="PF00069">
    <property type="entry name" value="Pkinase"/>
    <property type="match status" value="1"/>
</dbReference>
<dbReference type="GO" id="GO:0005524">
    <property type="term" value="F:ATP binding"/>
    <property type="evidence" value="ECO:0007669"/>
    <property type="project" value="UniProtKB-UniRule"/>
</dbReference>
<reference evidence="12 13" key="1">
    <citation type="submission" date="2016-10" db="EMBL/GenBank/DDBJ databases">
        <authorList>
            <person name="de Groot N.N."/>
        </authorList>
    </citation>
    <scope>NUCLEOTIDE SEQUENCE [LARGE SCALE GENOMIC DNA]</scope>
    <source>
        <strain evidence="12 13">DSM 45317</strain>
    </source>
</reference>
<evidence type="ECO:0000313" key="13">
    <source>
        <dbReference type="Proteomes" id="UP000199152"/>
    </source>
</evidence>
<dbReference type="PANTHER" id="PTHR48013:SF9">
    <property type="entry name" value="DUAL SPECIFICITY MITOGEN-ACTIVATED PROTEIN KINASE KINASE 5"/>
    <property type="match status" value="1"/>
</dbReference>
<dbReference type="SMART" id="SM00220">
    <property type="entry name" value="S_TKc"/>
    <property type="match status" value="1"/>
</dbReference>
<comment type="catalytic activity">
    <reaction evidence="9">
        <text>L-tyrosyl-[protein] + ATP = O-phospho-L-tyrosyl-[protein] + ADP + H(+)</text>
        <dbReference type="Rhea" id="RHEA:10596"/>
        <dbReference type="Rhea" id="RHEA-COMP:10136"/>
        <dbReference type="Rhea" id="RHEA-COMP:20101"/>
        <dbReference type="ChEBI" id="CHEBI:15378"/>
        <dbReference type="ChEBI" id="CHEBI:30616"/>
        <dbReference type="ChEBI" id="CHEBI:46858"/>
        <dbReference type="ChEBI" id="CHEBI:61978"/>
        <dbReference type="ChEBI" id="CHEBI:456216"/>
        <dbReference type="EC" id="2.7.12.2"/>
    </reaction>
</comment>
<proteinExistence type="inferred from homology"/>
<evidence type="ECO:0000256" key="8">
    <source>
        <dbReference type="ARBA" id="ARBA00049299"/>
    </source>
</evidence>
<dbReference type="InParanoid" id="A0A1I4A5A9"/>
<dbReference type="InterPro" id="IPR017441">
    <property type="entry name" value="Protein_kinase_ATP_BS"/>
</dbReference>
<keyword evidence="2 10" id="KW-0547">Nucleotide-binding</keyword>
<protein>
    <recommendedName>
        <fullName evidence="6">mitogen-activated protein kinase kinase</fullName>
        <ecNumber evidence="6">2.7.12.2</ecNumber>
    </recommendedName>
</protein>
<evidence type="ECO:0000259" key="11">
    <source>
        <dbReference type="PROSITE" id="PS50011"/>
    </source>
</evidence>
<keyword evidence="1" id="KW-0808">Transferase</keyword>
<gene>
    <name evidence="12" type="ORF">SAMN04488085_10266</name>
</gene>
<keyword evidence="13" id="KW-1185">Reference proteome</keyword>
<evidence type="ECO:0000313" key="12">
    <source>
        <dbReference type="EMBL" id="SFK51101.1"/>
    </source>
</evidence>